<organism evidence="3 4">
    <name type="scientific">Arenibacter troitsensis</name>
    <dbReference type="NCBI Taxonomy" id="188872"/>
    <lineage>
        <taxon>Bacteria</taxon>
        <taxon>Pseudomonadati</taxon>
        <taxon>Bacteroidota</taxon>
        <taxon>Flavobacteriia</taxon>
        <taxon>Flavobacteriales</taxon>
        <taxon>Flavobacteriaceae</taxon>
        <taxon>Arenibacter</taxon>
    </lineage>
</organism>
<keyword evidence="1" id="KW-0732">Signal</keyword>
<reference evidence="4" key="1">
    <citation type="submission" date="2017-04" db="EMBL/GenBank/DDBJ databases">
        <authorList>
            <person name="Varghese N."/>
            <person name="Submissions S."/>
        </authorList>
    </citation>
    <scope>NUCLEOTIDE SEQUENCE [LARGE SCALE GENOMIC DNA]</scope>
    <source>
        <strain evidence="4">DSM 19835</strain>
    </source>
</reference>
<evidence type="ECO:0000256" key="1">
    <source>
        <dbReference type="SAM" id="SignalP"/>
    </source>
</evidence>
<dbReference type="OrthoDB" id="9805123at2"/>
<evidence type="ECO:0000313" key="4">
    <source>
        <dbReference type="Proteomes" id="UP000193420"/>
    </source>
</evidence>
<sequence length="727" mass="81872">MFKIYKAQVLTLAIMLMFLFNPSNGWSQSNYSILDFWKYYSDAGNQLYKQQTEISFQSLIKRKKSISKLQSKNDWEGYQQVIKERLHASIGDFPVKTPLNPVITKRIKKEGYSVEKLYFESMPGVKVTAAFFIPQGKKKNLPTIIYCSGHSDLAFRSDIYQHVILNLVKKGFAVFAFDPYGQGERSQYFDEEKGKSRFGPTKEHSFPGAQLFLNGASTAKYMIWDGIRAVDYLLSRKEVDPNRIGITGRSGGGTQSSHIAAFDERIKASAPECYITGMEYQLKSGGPQDAEQNFPRSILLGLDHADLLEVRAPKPTLMITTTRDIFSIQGARDTYEEAQLAYNAFDKSENLRMVEDNAGHQSTLRNREAMYAFFQKHLDNPGDSKDEEVTIFPVEELYVMETGQLSTSVGSKFLFDVNSDLTKKNMEVLKGSRQNMDQHLIDLKQKVKAISGYTENNKKAKLIFSGQTEFETYFLNKYLIVEEGDKIIPLVTFVPKRPMGSSALYLDNMENKESDEVYDLPIEMAKKGITVIVPDLPGYGELGPGYLKGDAYFENTSYNQWFAGILNGKSTIALHVEAIGTLWEVCKTSLKLNDKEFMGISKGGFNSSLLHAAVSGVKFSRMLFLDPIPSFQSVVSNKDYAPAHIPFTVAGALPHYDLPDLTAALAPNKIMIFQMNDGDVANSNFLESYDFVKEHYKSLNKASNFAIKKIDLDEGTMDPLDKFLSSF</sequence>
<keyword evidence="4" id="KW-1185">Reference proteome</keyword>
<dbReference type="Proteomes" id="UP000193420">
    <property type="component" value="Unassembled WGS sequence"/>
</dbReference>
<name>A0A1X7L080_9FLAO</name>
<dbReference type="STRING" id="188872.SAMN03080602_03496"/>
<accession>A0A1X7L080</accession>
<dbReference type="Gene3D" id="3.40.50.1820">
    <property type="entry name" value="alpha/beta hydrolase"/>
    <property type="match status" value="2"/>
</dbReference>
<dbReference type="InterPro" id="IPR008391">
    <property type="entry name" value="AXE1_dom"/>
</dbReference>
<dbReference type="RefSeq" id="WP_085500214.1">
    <property type="nucleotide sequence ID" value="NZ_FXAO01000008.1"/>
</dbReference>
<dbReference type="AlphaFoldDB" id="A0A1X7L080"/>
<feature type="signal peptide" evidence="1">
    <location>
        <begin position="1"/>
        <end position="25"/>
    </location>
</feature>
<dbReference type="EMBL" id="FXAO01000008">
    <property type="protein sequence ID" value="SMG46549.1"/>
    <property type="molecule type" value="Genomic_DNA"/>
</dbReference>
<proteinExistence type="predicted"/>
<dbReference type="InterPro" id="IPR050261">
    <property type="entry name" value="FrsA_esterase"/>
</dbReference>
<dbReference type="Pfam" id="PF05448">
    <property type="entry name" value="AXE1"/>
    <property type="match status" value="1"/>
</dbReference>
<evidence type="ECO:0000313" key="3">
    <source>
        <dbReference type="EMBL" id="SMG46549.1"/>
    </source>
</evidence>
<dbReference type="PANTHER" id="PTHR22946">
    <property type="entry name" value="DIENELACTONE HYDROLASE DOMAIN-CONTAINING PROTEIN-RELATED"/>
    <property type="match status" value="1"/>
</dbReference>
<dbReference type="SUPFAM" id="SSF53474">
    <property type="entry name" value="alpha/beta-Hydrolases"/>
    <property type="match status" value="2"/>
</dbReference>
<protein>
    <submittedName>
        <fullName evidence="3">Cephalosporin-C deacetylase</fullName>
    </submittedName>
</protein>
<feature type="chain" id="PRO_5012281835" evidence="1">
    <location>
        <begin position="26"/>
        <end position="727"/>
    </location>
</feature>
<dbReference type="InterPro" id="IPR029058">
    <property type="entry name" value="AB_hydrolase_fold"/>
</dbReference>
<dbReference type="PANTHER" id="PTHR22946:SF8">
    <property type="entry name" value="ACETYL XYLAN ESTERASE DOMAIN-CONTAINING PROTEIN"/>
    <property type="match status" value="1"/>
</dbReference>
<gene>
    <name evidence="3" type="ORF">SAMN03080602_03496</name>
</gene>
<evidence type="ECO:0000259" key="2">
    <source>
        <dbReference type="Pfam" id="PF05448"/>
    </source>
</evidence>
<feature type="domain" description="Acetyl xylan esterase" evidence="2">
    <location>
        <begin position="112"/>
        <end position="271"/>
    </location>
</feature>